<keyword evidence="4" id="KW-1185">Reference proteome</keyword>
<feature type="signal peptide" evidence="2">
    <location>
        <begin position="1"/>
        <end position="22"/>
    </location>
</feature>
<feature type="compositionally biased region" description="Basic and acidic residues" evidence="1">
    <location>
        <begin position="263"/>
        <end position="287"/>
    </location>
</feature>
<proteinExistence type="predicted"/>
<reference evidence="4" key="1">
    <citation type="submission" date="2023-05" db="EMBL/GenBank/DDBJ databases">
        <title>Sedimentitalea sp. nov. JM2-8.</title>
        <authorList>
            <person name="Huang J."/>
        </authorList>
    </citation>
    <scope>NUCLEOTIDE SEQUENCE [LARGE SCALE GENOMIC DNA]</scope>
    <source>
        <strain evidence="4">KHS03</strain>
    </source>
</reference>
<dbReference type="EMBL" id="JASMWN010000004">
    <property type="protein sequence ID" value="MDU9003736.1"/>
    <property type="molecule type" value="Genomic_DNA"/>
</dbReference>
<dbReference type="Proteomes" id="UP001255416">
    <property type="component" value="Unassembled WGS sequence"/>
</dbReference>
<dbReference type="RefSeq" id="WP_316774857.1">
    <property type="nucleotide sequence ID" value="NZ_JASMWN010000004.1"/>
</dbReference>
<sequence length="419" mass="44402">MKRLPHYLTIGLLLSGATMAQAQSEATTDAAPNDALLTQAEIETLVAPVALYPDTLLMQILVASTYPLEIVKADNLLTKNAGADSATLESAIDAAGYDPSVGVLATAFPEVVTDMAEHVEWTEAMGDAMLAQSDDVMSGIQTMRQQAIDSGALISGAAQTVEVNNEDEVIIQPTDPEVVYVPQYDPQVVYADNGSDVGDIVMAGAIAFGTYAVMDAIFDTNDPWNDYWGCRNCGGWSGNPIIRNPNIDIDVDGNVNIGNEIDLGDREWKPDDKRRKDAKDKIADRKGPGGATTLPVRKGDNRGDAMRANLAQKSGAADISRPGAAGKLPQVNRPSARPANIKHDAISKTRPGAGKASVNRPASKRPAIKKPAAARPAGGSHKVTRKAPHKASAMQKRAPSHKARAASHRGGGGGHRRRR</sequence>
<comment type="caution">
    <text evidence="3">The sequence shown here is derived from an EMBL/GenBank/DDBJ whole genome shotgun (WGS) entry which is preliminary data.</text>
</comment>
<organism evidence="3 4">
    <name type="scientific">Sedimentitalea todarodis</name>
    <dbReference type="NCBI Taxonomy" id="1631240"/>
    <lineage>
        <taxon>Bacteria</taxon>
        <taxon>Pseudomonadati</taxon>
        <taxon>Pseudomonadota</taxon>
        <taxon>Alphaproteobacteria</taxon>
        <taxon>Rhodobacterales</taxon>
        <taxon>Paracoccaceae</taxon>
        <taxon>Sedimentitalea</taxon>
    </lineage>
</organism>
<dbReference type="Pfam" id="PF11737">
    <property type="entry name" value="DUF3300"/>
    <property type="match status" value="1"/>
</dbReference>
<gene>
    <name evidence="3" type="ORF">QO231_07700</name>
</gene>
<evidence type="ECO:0000313" key="3">
    <source>
        <dbReference type="EMBL" id="MDU9003736.1"/>
    </source>
</evidence>
<dbReference type="InterPro" id="IPR021728">
    <property type="entry name" value="DUF3300"/>
</dbReference>
<evidence type="ECO:0000256" key="1">
    <source>
        <dbReference type="SAM" id="MobiDB-lite"/>
    </source>
</evidence>
<dbReference type="PANTHER" id="PTHR40269">
    <property type="entry name" value="OUTER MEMBRANE PROTEIN-RELATED"/>
    <property type="match status" value="1"/>
</dbReference>
<feature type="region of interest" description="Disordered" evidence="1">
    <location>
        <begin position="263"/>
        <end position="419"/>
    </location>
</feature>
<keyword evidence="2" id="KW-0732">Signal</keyword>
<evidence type="ECO:0000313" key="4">
    <source>
        <dbReference type="Proteomes" id="UP001255416"/>
    </source>
</evidence>
<name>A0ABU3VC38_9RHOB</name>
<feature type="compositionally biased region" description="Basic residues" evidence="1">
    <location>
        <begin position="398"/>
        <end position="407"/>
    </location>
</feature>
<dbReference type="PANTHER" id="PTHR40269:SF1">
    <property type="entry name" value="OUTER MEMBRANE PROTEIN"/>
    <property type="match status" value="1"/>
</dbReference>
<feature type="chain" id="PRO_5046039994" evidence="2">
    <location>
        <begin position="23"/>
        <end position="419"/>
    </location>
</feature>
<accession>A0ABU3VC38</accession>
<protein>
    <submittedName>
        <fullName evidence="3">DUF3300 domain-containing protein</fullName>
    </submittedName>
</protein>
<evidence type="ECO:0000256" key="2">
    <source>
        <dbReference type="SAM" id="SignalP"/>
    </source>
</evidence>